<evidence type="ECO:0000313" key="3">
    <source>
        <dbReference type="EMBL" id="ESS67095.1"/>
    </source>
</evidence>
<comment type="caution">
    <text evidence="3">The sequence shown here is derived from an EMBL/GenBank/DDBJ whole genome shotgun (WGS) entry which is preliminary data.</text>
</comment>
<name>V5B1T1_9GAMM</name>
<dbReference type="AlphaFoldDB" id="V5B1T1"/>
<feature type="signal peptide" evidence="2">
    <location>
        <begin position="1"/>
        <end position="23"/>
    </location>
</feature>
<accession>V5B1T1</accession>
<dbReference type="EMBL" id="AYLO01000157">
    <property type="protein sequence ID" value="ESS67095.1"/>
    <property type="molecule type" value="Genomic_DNA"/>
</dbReference>
<proteinExistence type="predicted"/>
<feature type="region of interest" description="Disordered" evidence="1">
    <location>
        <begin position="289"/>
        <end position="309"/>
    </location>
</feature>
<dbReference type="RefSeq" id="WP_023496461.1">
    <property type="nucleotide sequence ID" value="NZ_AYLO01000157.1"/>
</dbReference>
<dbReference type="eggNOG" id="COG3258">
    <property type="taxonomic scope" value="Bacteria"/>
</dbReference>
<feature type="chain" id="PRO_5004732801" description="Cytochrome c family protein" evidence="2">
    <location>
        <begin position="24"/>
        <end position="489"/>
    </location>
</feature>
<dbReference type="OrthoDB" id="280897at2"/>
<evidence type="ECO:0000256" key="1">
    <source>
        <dbReference type="SAM" id="MobiDB-lite"/>
    </source>
</evidence>
<gene>
    <name evidence="3" type="ORF">MGMO_172c00110</name>
</gene>
<keyword evidence="2" id="KW-0732">Signal</keyword>
<keyword evidence="4" id="KW-1185">Reference proteome</keyword>
<evidence type="ECO:0000313" key="4">
    <source>
        <dbReference type="Proteomes" id="UP000017842"/>
    </source>
</evidence>
<reference evidence="3 4" key="1">
    <citation type="journal article" date="2013" name="Genome Announc.">
        <title>Draft Genome Sequence of the Methanotrophic Gammaproteobacterium Methyloglobulus morosus DSM 22980 Strain KoM1.</title>
        <authorList>
            <person name="Poehlein A."/>
            <person name="Deutzmann J.S."/>
            <person name="Daniel R."/>
            <person name="Simeonova D.D."/>
        </authorList>
    </citation>
    <scope>NUCLEOTIDE SEQUENCE [LARGE SCALE GENOMIC DNA]</scope>
    <source>
        <strain evidence="3 4">KoM1</strain>
    </source>
</reference>
<dbReference type="STRING" id="1116472.MGMO_172c00110"/>
<evidence type="ECO:0008006" key="5">
    <source>
        <dbReference type="Google" id="ProtNLM"/>
    </source>
</evidence>
<protein>
    <recommendedName>
        <fullName evidence="5">Cytochrome c family protein</fullName>
    </recommendedName>
</protein>
<dbReference type="Proteomes" id="UP000017842">
    <property type="component" value="Unassembled WGS sequence"/>
</dbReference>
<organism evidence="3 4">
    <name type="scientific">Methyloglobulus morosus KoM1</name>
    <dbReference type="NCBI Taxonomy" id="1116472"/>
    <lineage>
        <taxon>Bacteria</taxon>
        <taxon>Pseudomonadati</taxon>
        <taxon>Pseudomonadota</taxon>
        <taxon>Gammaproteobacteria</taxon>
        <taxon>Methylococcales</taxon>
        <taxon>Methylococcaceae</taxon>
        <taxon>Methyloglobulus</taxon>
    </lineage>
</organism>
<sequence length="489" mass="53049">MNRYTRLTVLLLVFSHFPGELYAQGYPQNALCVNGQSTLCSTLPVDLPNLAIQTGYFPKTDTTPPSSNVAQDNFDWFSWQMFIALNWPADSSGKPLPGPIGKTPSAPRVWQGFQSPDQVFPGNGINTKSCAANKKGLVLFRTSKFSTNSFIEPTTPWPLIDQAGNYVIYDVRMGAVEVNYLKKNGLLTTAGQKKFTGSYSFPTGLGTSEGAIELKTAWRILTDPASYSNFFTSPATVVVPAQNSVTGKEMCLDVTVGLVGMHIMQKITNPPPFSNFWVWATFEHNANAPTAQGVTPSQSNQNAAPQKNSYDPLQACPAPTAPGSSYSFFSPSCTNNGASCTPNQPPAIPSKAKNANYLWQEKPPFAQTYLMDGKYGTQVVRCWDIYDSAKNVTAQFQAALAGTPWANYMLVGAQWAEANATEFPSPVMPFAAPFYLTNTTLETYLQLNPIIVNGKPSTDKPGSCIGCHNVATDSVNKASNFSFLPGYAK</sequence>
<evidence type="ECO:0000256" key="2">
    <source>
        <dbReference type="SAM" id="SignalP"/>
    </source>
</evidence>